<dbReference type="Gene3D" id="3.30.2350.10">
    <property type="entry name" value="Pseudouridine synthase"/>
    <property type="match status" value="1"/>
</dbReference>
<dbReference type="SUPFAM" id="SSF55120">
    <property type="entry name" value="Pseudouridine synthase"/>
    <property type="match status" value="1"/>
</dbReference>
<dbReference type="InterPro" id="IPR020103">
    <property type="entry name" value="PsdUridine_synth_cat_dom_sf"/>
</dbReference>
<organism evidence="1">
    <name type="scientific">Sesamum radiatum</name>
    <name type="common">Black benniseed</name>
    <dbReference type="NCBI Taxonomy" id="300843"/>
    <lineage>
        <taxon>Eukaryota</taxon>
        <taxon>Viridiplantae</taxon>
        <taxon>Streptophyta</taxon>
        <taxon>Embryophyta</taxon>
        <taxon>Tracheophyta</taxon>
        <taxon>Spermatophyta</taxon>
        <taxon>Magnoliopsida</taxon>
        <taxon>eudicotyledons</taxon>
        <taxon>Gunneridae</taxon>
        <taxon>Pentapetalae</taxon>
        <taxon>asterids</taxon>
        <taxon>lamiids</taxon>
        <taxon>Lamiales</taxon>
        <taxon>Pedaliaceae</taxon>
        <taxon>Sesamum</taxon>
    </lineage>
</organism>
<dbReference type="GO" id="GO:0001522">
    <property type="term" value="P:pseudouridine synthesis"/>
    <property type="evidence" value="ECO:0007669"/>
    <property type="project" value="InterPro"/>
</dbReference>
<reference evidence="1" key="2">
    <citation type="journal article" date="2024" name="Plant">
        <title>Genomic evolution and insights into agronomic trait innovations of Sesamum species.</title>
        <authorList>
            <person name="Miao H."/>
            <person name="Wang L."/>
            <person name="Qu L."/>
            <person name="Liu H."/>
            <person name="Sun Y."/>
            <person name="Le M."/>
            <person name="Wang Q."/>
            <person name="Wei S."/>
            <person name="Zheng Y."/>
            <person name="Lin W."/>
            <person name="Duan Y."/>
            <person name="Cao H."/>
            <person name="Xiong S."/>
            <person name="Wang X."/>
            <person name="Wei L."/>
            <person name="Li C."/>
            <person name="Ma Q."/>
            <person name="Ju M."/>
            <person name="Zhao R."/>
            <person name="Li G."/>
            <person name="Mu C."/>
            <person name="Tian Q."/>
            <person name="Mei H."/>
            <person name="Zhang T."/>
            <person name="Gao T."/>
            <person name="Zhang H."/>
        </authorList>
    </citation>
    <scope>NUCLEOTIDE SEQUENCE</scope>
    <source>
        <strain evidence="1">G02</strain>
    </source>
</reference>
<dbReference type="AlphaFoldDB" id="A0AAW2M4Y8"/>
<accession>A0AAW2M4Y8</accession>
<evidence type="ECO:0000313" key="1">
    <source>
        <dbReference type="EMBL" id="KAL0325929.1"/>
    </source>
</evidence>
<name>A0AAW2M4Y8_SESRA</name>
<protein>
    <submittedName>
        <fullName evidence="1">RNA pseudouridine synthase 2, chloroplastic</fullName>
    </submittedName>
</protein>
<dbReference type="GO" id="GO:0003723">
    <property type="term" value="F:RNA binding"/>
    <property type="evidence" value="ECO:0007669"/>
    <property type="project" value="InterPro"/>
</dbReference>
<reference evidence="1" key="1">
    <citation type="submission" date="2020-06" db="EMBL/GenBank/DDBJ databases">
        <authorList>
            <person name="Li T."/>
            <person name="Hu X."/>
            <person name="Zhang T."/>
            <person name="Song X."/>
            <person name="Zhang H."/>
            <person name="Dai N."/>
            <person name="Sheng W."/>
            <person name="Hou X."/>
            <person name="Wei L."/>
        </authorList>
    </citation>
    <scope>NUCLEOTIDE SEQUENCE</scope>
    <source>
        <strain evidence="1">G02</strain>
        <tissue evidence="1">Leaf</tissue>
    </source>
</reference>
<dbReference type="GO" id="GO:0009982">
    <property type="term" value="F:pseudouridine synthase activity"/>
    <property type="evidence" value="ECO:0007669"/>
    <property type="project" value="InterPro"/>
</dbReference>
<proteinExistence type="predicted"/>
<dbReference type="EMBL" id="JACGWJ010000023">
    <property type="protein sequence ID" value="KAL0325929.1"/>
    <property type="molecule type" value="Genomic_DNA"/>
</dbReference>
<sequence length="81" mass="9356">MSLLQSKNPPSTHRQLLQLVERLDRPCLHAFSLGFRHPNSGEDLRFSQIPPPDFAEILDRLRDFGAKKIFFVLDNLNQAIK</sequence>
<gene>
    <name evidence="1" type="ORF">Sradi_5162200</name>
</gene>
<comment type="caution">
    <text evidence="1">The sequence shown here is derived from an EMBL/GenBank/DDBJ whole genome shotgun (WGS) entry which is preliminary data.</text>
</comment>